<evidence type="ECO:0000259" key="3">
    <source>
        <dbReference type="Pfam" id="PF03109"/>
    </source>
</evidence>
<dbReference type="RefSeq" id="WP_145895408.1">
    <property type="nucleotide sequence ID" value="NZ_VOBQ01000019.1"/>
</dbReference>
<evidence type="ECO:0000313" key="4">
    <source>
        <dbReference type="EMBL" id="TWO68493.1"/>
    </source>
</evidence>
<dbReference type="PANTHER" id="PTHR10566">
    <property type="entry name" value="CHAPERONE-ACTIVITY OF BC1 COMPLEX CABC1 -RELATED"/>
    <property type="match status" value="1"/>
</dbReference>
<dbReference type="PANTHER" id="PTHR10566:SF113">
    <property type="entry name" value="PROTEIN ACTIVITY OF BC1 COMPLEX KINASE 7, CHLOROPLASTIC"/>
    <property type="match status" value="1"/>
</dbReference>
<dbReference type="AlphaFoldDB" id="A0A562ZJ28"/>
<keyword evidence="4" id="KW-0808">Transferase</keyword>
<evidence type="ECO:0000313" key="5">
    <source>
        <dbReference type="Proteomes" id="UP000318199"/>
    </source>
</evidence>
<dbReference type="GO" id="GO:0016301">
    <property type="term" value="F:kinase activity"/>
    <property type="evidence" value="ECO:0007669"/>
    <property type="project" value="UniProtKB-KW"/>
</dbReference>
<dbReference type="SUPFAM" id="SSF56112">
    <property type="entry name" value="Protein kinase-like (PK-like)"/>
    <property type="match status" value="1"/>
</dbReference>
<accession>A0A562ZJ28</accession>
<dbReference type="Proteomes" id="UP000318199">
    <property type="component" value="Unassembled WGS sequence"/>
</dbReference>
<keyword evidence="5" id="KW-1185">Reference proteome</keyword>
<comment type="caution">
    <text evidence="4">The sequence shown here is derived from an EMBL/GenBank/DDBJ whole genome shotgun (WGS) entry which is preliminary data.</text>
</comment>
<feature type="domain" description="ABC1 atypical kinase-like" evidence="3">
    <location>
        <begin position="85"/>
        <end position="326"/>
    </location>
</feature>
<keyword evidence="2" id="KW-0472">Membrane</keyword>
<keyword evidence="4" id="KW-0418">Kinase</keyword>
<feature type="transmembrane region" description="Helical" evidence="2">
    <location>
        <begin position="521"/>
        <end position="542"/>
    </location>
</feature>
<keyword evidence="2" id="KW-1133">Transmembrane helix</keyword>
<evidence type="ECO:0000256" key="1">
    <source>
        <dbReference type="ARBA" id="ARBA00009670"/>
    </source>
</evidence>
<keyword evidence="2" id="KW-0812">Transmembrane</keyword>
<dbReference type="CDD" id="cd05121">
    <property type="entry name" value="ABC1_ADCK3-like"/>
    <property type="match status" value="1"/>
</dbReference>
<dbReference type="Pfam" id="PF03109">
    <property type="entry name" value="ABC1"/>
    <property type="match status" value="1"/>
</dbReference>
<protein>
    <submittedName>
        <fullName evidence="4">AarF/ABC1/UbiB kinase family protein</fullName>
    </submittedName>
</protein>
<dbReference type="InterPro" id="IPR050154">
    <property type="entry name" value="UbiB_kinase"/>
</dbReference>
<proteinExistence type="inferred from homology"/>
<sequence>MTPPNTQLKRWRQIAALMWKHGRSVQAPTIAGTVLPGAVVPGAASTPRQLADDLEAMGPAYVKLGQVLSSRPDLLPPEQLQSLARLQDDVKPFAFEEVRQIVEEELGARLSKAFGSFDPEPLAAASLGQVHRATLRDGSEVVVKVQRPGVARQVAEEFDVLTRITQFLDSHTEVGRRHRLQRMLEEFRASIAEELDYEREAENLVAMGRNLAEFGRIAVPQPVPDFCTHRVLTMERVHGTKITGVSALARLEIDGSALIDELFHAYLKQVLVDGLFHADPHPGNVFITRDGRLALLDLGMVGRTSPDMQENLLKVLIAVSDGRSEQAADVIVQMSERGEEAEVAQFRRRLGAQVAAQQGRGLKHINVGQTLLGVSSTAADCGLFVPSELTLLAKTLLQLDEIARVLDPEFDPNAAVRRHAAALTTRRMKRESTEGSLLTAAIEFKNFATGLPHRVNRILDAVSNRELELKVRAVDAGDVIQGMQKIANRVTSGLILAALIIGAALLMRVNTDFRILGYPGFAIACFITAALGGVTLLVNIFLQDRTHRKPPG</sequence>
<name>A0A562ZJ28_9BURK</name>
<feature type="transmembrane region" description="Helical" evidence="2">
    <location>
        <begin position="490"/>
        <end position="509"/>
    </location>
</feature>
<dbReference type="InterPro" id="IPR011009">
    <property type="entry name" value="Kinase-like_dom_sf"/>
</dbReference>
<evidence type="ECO:0000256" key="2">
    <source>
        <dbReference type="SAM" id="Phobius"/>
    </source>
</evidence>
<dbReference type="OrthoDB" id="9795390at2"/>
<dbReference type="EMBL" id="VOBQ01000019">
    <property type="protein sequence ID" value="TWO68493.1"/>
    <property type="molecule type" value="Genomic_DNA"/>
</dbReference>
<comment type="similarity">
    <text evidence="1">Belongs to the protein kinase superfamily. ADCK protein kinase family.</text>
</comment>
<reference evidence="4 5" key="1">
    <citation type="submission" date="2019-07" db="EMBL/GenBank/DDBJ databases">
        <title>Caenimonas sedimenti sp. nov., isolated from activated sludge.</title>
        <authorList>
            <person name="Xu J."/>
        </authorList>
    </citation>
    <scope>NUCLEOTIDE SEQUENCE [LARGE SCALE GENOMIC DNA]</scope>
    <source>
        <strain evidence="4 5">HX-9-20</strain>
    </source>
</reference>
<organism evidence="4 5">
    <name type="scientific">Caenimonas sedimenti</name>
    <dbReference type="NCBI Taxonomy" id="2596921"/>
    <lineage>
        <taxon>Bacteria</taxon>
        <taxon>Pseudomonadati</taxon>
        <taxon>Pseudomonadota</taxon>
        <taxon>Betaproteobacteria</taxon>
        <taxon>Burkholderiales</taxon>
        <taxon>Comamonadaceae</taxon>
        <taxon>Caenimonas</taxon>
    </lineage>
</organism>
<dbReference type="InterPro" id="IPR004147">
    <property type="entry name" value="ABC1_dom"/>
</dbReference>
<gene>
    <name evidence="4" type="ORF">FN976_22955</name>
</gene>